<evidence type="ECO:0000313" key="2">
    <source>
        <dbReference type="Proteomes" id="UP000062963"/>
    </source>
</evidence>
<accession>A0A0K2JH76</accession>
<dbReference type="RefSeq" id="WP_053390957.1">
    <property type="nucleotide sequence ID" value="NZ_CP010899.1"/>
</dbReference>
<reference evidence="1 2" key="1">
    <citation type="journal article" date="2015" name="Genome Announc.">
        <title>Complete Genome Sequence of Spiroplasma kunkelii Strain CR2-3x, Causal Agent of Corn Stunt Disease in Zea mays L.</title>
        <authorList>
            <person name="Davis R.E."/>
            <person name="Shao J."/>
            <person name="Dally E.L."/>
            <person name="Zhao Y."/>
            <person name="Gasparich G.E."/>
            <person name="Gaynor B.J."/>
            <person name="Athey J.C."/>
            <person name="Harrison N.A."/>
            <person name="Donofrio N."/>
        </authorList>
    </citation>
    <scope>NUCLEOTIDE SEQUENCE [LARGE SCALE GENOMIC DNA]</scope>
    <source>
        <strain evidence="1 2">CR2-3x</strain>
    </source>
</reference>
<dbReference type="SUPFAM" id="SSF55831">
    <property type="entry name" value="Thymidylate synthase/dCMP hydroxymethylase"/>
    <property type="match status" value="1"/>
</dbReference>
<name>A0A0K2JH76_SPIKU</name>
<organism evidence="1 2">
    <name type="scientific">Spiroplasma kunkelii CR2-3x</name>
    <dbReference type="NCBI Taxonomy" id="273035"/>
    <lineage>
        <taxon>Bacteria</taxon>
        <taxon>Bacillati</taxon>
        <taxon>Mycoplasmatota</taxon>
        <taxon>Mollicutes</taxon>
        <taxon>Entomoplasmatales</taxon>
        <taxon>Spiroplasmataceae</taxon>
        <taxon>Spiroplasma</taxon>
    </lineage>
</organism>
<dbReference type="EMBL" id="CP010899">
    <property type="protein sequence ID" value="ALA97762.1"/>
    <property type="molecule type" value="Genomic_DNA"/>
</dbReference>
<dbReference type="Proteomes" id="UP000062963">
    <property type="component" value="Chromosome"/>
</dbReference>
<sequence>MSLLWKKMIIAKNATDAFEQILNQLKTTGIKTSPRNFSTLELINCHIEIKNPNDNIINSRIRQPNLNYLNGELDWYWSGKSDLPSVAKYLKFWNKLYSNSNEEYVNSAYGYRIMDNSYFTNKGSFNQL</sequence>
<protein>
    <submittedName>
        <fullName evidence="1">Uncharacterized protein</fullName>
    </submittedName>
</protein>
<gene>
    <name evidence="1" type="ORF">SKUN_00872</name>
</gene>
<dbReference type="AlphaFoldDB" id="A0A0K2JH76"/>
<dbReference type="KEGG" id="skn:SKUN_00872"/>
<dbReference type="Gene3D" id="3.30.572.10">
    <property type="entry name" value="Thymidylate synthase/dCMP hydroxymethylase domain"/>
    <property type="match status" value="1"/>
</dbReference>
<proteinExistence type="predicted"/>
<dbReference type="PATRIC" id="fig|273035.7.peg.1065"/>
<keyword evidence="2" id="KW-1185">Reference proteome</keyword>
<evidence type="ECO:0000313" key="1">
    <source>
        <dbReference type="EMBL" id="ALA97762.1"/>
    </source>
</evidence>
<dbReference type="InterPro" id="IPR036926">
    <property type="entry name" value="Thymidate_synth/dCMP_Mease_sf"/>
</dbReference>